<reference evidence="2 3" key="1">
    <citation type="submission" date="2016-10" db="EMBL/GenBank/DDBJ databases">
        <authorList>
            <person name="de Groot N.N."/>
        </authorList>
    </citation>
    <scope>NUCLEOTIDE SEQUENCE [LARGE SCALE GENOMIC DNA]</scope>
    <source>
        <strain evidence="2 3">CGMCC 1.6848</strain>
    </source>
</reference>
<accession>A0A1I3FCZ8</accession>
<dbReference type="STRING" id="442341.SAMN04487959_11750"/>
<evidence type="ECO:0000259" key="1">
    <source>
        <dbReference type="Pfam" id="PF13503"/>
    </source>
</evidence>
<dbReference type="Pfam" id="PF13503">
    <property type="entry name" value="DUF4123"/>
    <property type="match status" value="1"/>
</dbReference>
<dbReference type="AlphaFoldDB" id="A0A1I3FCZ8"/>
<sequence>MTYRMRWSFSQELTGGTWYWPEEQQAFLLLDGVRIKELPRRLYEWSDGRLEADLLYAGTPWSSVSNVSPWLVQLSGSDDPILQHYLAEGLKPEWGYLIISEASLLEMADHLRRLIQVVHPNGAPMLLRLADPAAITALLSPESSPAQAPWGPIGKLIAPNAVTEEWECWSPVQDEAAPLLPDIEGYHLTDAQLKRLQGCDLRRDTRQIMAFVDQHCPGWLPNLEKSQLYDHLTNIIQEARSLGFSAPRELALLCTLMARLGITTWRGHTNSTAYHSLIDTRFSTLERLEVALNAANPPQSHVTT</sequence>
<gene>
    <name evidence="2" type="ORF">SAMN04487959_11750</name>
</gene>
<evidence type="ECO:0000313" key="2">
    <source>
        <dbReference type="EMBL" id="SFI09106.1"/>
    </source>
</evidence>
<dbReference type="Proteomes" id="UP000199040">
    <property type="component" value="Unassembled WGS sequence"/>
</dbReference>
<protein>
    <recommendedName>
        <fullName evidence="1">DUF4123 domain-containing protein</fullName>
    </recommendedName>
</protein>
<organism evidence="2 3">
    <name type="scientific">Modicisalibacter xianhensis</name>
    <dbReference type="NCBI Taxonomy" id="442341"/>
    <lineage>
        <taxon>Bacteria</taxon>
        <taxon>Pseudomonadati</taxon>
        <taxon>Pseudomonadota</taxon>
        <taxon>Gammaproteobacteria</taxon>
        <taxon>Oceanospirillales</taxon>
        <taxon>Halomonadaceae</taxon>
        <taxon>Modicisalibacter</taxon>
    </lineage>
</organism>
<dbReference type="EMBL" id="FOPY01000017">
    <property type="protein sequence ID" value="SFI09106.1"/>
    <property type="molecule type" value="Genomic_DNA"/>
</dbReference>
<keyword evidence="3" id="KW-1185">Reference proteome</keyword>
<feature type="domain" description="DUF4123" evidence="1">
    <location>
        <begin position="27"/>
        <end position="147"/>
    </location>
</feature>
<evidence type="ECO:0000313" key="3">
    <source>
        <dbReference type="Proteomes" id="UP000199040"/>
    </source>
</evidence>
<dbReference type="InterPro" id="IPR025391">
    <property type="entry name" value="DUF4123"/>
</dbReference>
<proteinExistence type="predicted"/>
<name>A0A1I3FCZ8_9GAMM</name>